<feature type="compositionally biased region" description="Polar residues" evidence="1">
    <location>
        <begin position="18"/>
        <end position="28"/>
    </location>
</feature>
<feature type="region of interest" description="Disordered" evidence="1">
    <location>
        <begin position="286"/>
        <end position="326"/>
    </location>
</feature>
<evidence type="ECO:0000256" key="1">
    <source>
        <dbReference type="SAM" id="MobiDB-lite"/>
    </source>
</evidence>
<feature type="region of interest" description="Disordered" evidence="1">
    <location>
        <begin position="221"/>
        <end position="270"/>
    </location>
</feature>
<gene>
    <name evidence="2" type="ORF">FB567DRAFT_525089</name>
</gene>
<feature type="compositionally biased region" description="Polar residues" evidence="1">
    <location>
        <begin position="286"/>
        <end position="295"/>
    </location>
</feature>
<dbReference type="EMBL" id="JAGMVJ010000009">
    <property type="protein sequence ID" value="KAH7087467.1"/>
    <property type="molecule type" value="Genomic_DNA"/>
</dbReference>
<name>A0A8K0R8J9_9PLEO</name>
<feature type="region of interest" description="Disordered" evidence="1">
    <location>
        <begin position="1"/>
        <end position="28"/>
    </location>
</feature>
<reference evidence="2" key="1">
    <citation type="journal article" date="2021" name="Nat. Commun.">
        <title>Genetic determinants of endophytism in the Arabidopsis root mycobiome.</title>
        <authorList>
            <person name="Mesny F."/>
            <person name="Miyauchi S."/>
            <person name="Thiergart T."/>
            <person name="Pickel B."/>
            <person name="Atanasova L."/>
            <person name="Karlsson M."/>
            <person name="Huettel B."/>
            <person name="Barry K.W."/>
            <person name="Haridas S."/>
            <person name="Chen C."/>
            <person name="Bauer D."/>
            <person name="Andreopoulos W."/>
            <person name="Pangilinan J."/>
            <person name="LaButti K."/>
            <person name="Riley R."/>
            <person name="Lipzen A."/>
            <person name="Clum A."/>
            <person name="Drula E."/>
            <person name="Henrissat B."/>
            <person name="Kohler A."/>
            <person name="Grigoriev I.V."/>
            <person name="Martin F.M."/>
            <person name="Hacquard S."/>
        </authorList>
    </citation>
    <scope>NUCLEOTIDE SEQUENCE</scope>
    <source>
        <strain evidence="2">MPI-SDFR-AT-0120</strain>
    </source>
</reference>
<dbReference type="AlphaFoldDB" id="A0A8K0R8J9"/>
<keyword evidence="3" id="KW-1185">Reference proteome</keyword>
<evidence type="ECO:0000313" key="3">
    <source>
        <dbReference type="Proteomes" id="UP000813461"/>
    </source>
</evidence>
<feature type="compositionally biased region" description="Polar residues" evidence="1">
    <location>
        <begin position="312"/>
        <end position="322"/>
    </location>
</feature>
<accession>A0A8K0R8J9</accession>
<feature type="compositionally biased region" description="Polar residues" evidence="1">
    <location>
        <begin position="250"/>
        <end position="267"/>
    </location>
</feature>
<protein>
    <submittedName>
        <fullName evidence="2">Uncharacterized protein</fullName>
    </submittedName>
</protein>
<comment type="caution">
    <text evidence="2">The sequence shown here is derived from an EMBL/GenBank/DDBJ whole genome shotgun (WGS) entry which is preliminary data.</text>
</comment>
<proteinExistence type="predicted"/>
<sequence>MPSAAVTATDISPGSPPTAMQSTNPQSKHLNDATLLQIKFRMGSDAALLNYLPLEKVRLERFDDAKSERSTALPTKLHYGQIPNGRRSPKNVAILLCVSSKEDKPPEQQYNVFTRAGKLENRISISEAIRTANYGSSFTCIKSIKGMEPDYLRSVVKYYFIALRVDIPTIWTVDATFIKHLTAACRLARANLSRDRGITSSQMGDTIMEDHAAARVLMPRRDGDEGSASTENGGEQGRHIVTNPAKYTDPRNTSINGGGNSRATESESPVGGWRADFLGRLYGSPLNPSKASDQTAHACLSPGETGPKSPTRAGSTSSSTDLSRPADNVPIFSTVGTQLLPCFILQHANIS</sequence>
<evidence type="ECO:0000313" key="2">
    <source>
        <dbReference type="EMBL" id="KAH7087467.1"/>
    </source>
</evidence>
<dbReference type="OrthoDB" id="3794359at2759"/>
<organism evidence="2 3">
    <name type="scientific">Paraphoma chrysanthemicola</name>
    <dbReference type="NCBI Taxonomy" id="798071"/>
    <lineage>
        <taxon>Eukaryota</taxon>
        <taxon>Fungi</taxon>
        <taxon>Dikarya</taxon>
        <taxon>Ascomycota</taxon>
        <taxon>Pezizomycotina</taxon>
        <taxon>Dothideomycetes</taxon>
        <taxon>Pleosporomycetidae</taxon>
        <taxon>Pleosporales</taxon>
        <taxon>Pleosporineae</taxon>
        <taxon>Phaeosphaeriaceae</taxon>
        <taxon>Paraphoma</taxon>
    </lineage>
</organism>
<dbReference type="Proteomes" id="UP000813461">
    <property type="component" value="Unassembled WGS sequence"/>
</dbReference>